<dbReference type="EMBL" id="JAUJFL010000009">
    <property type="protein sequence ID" value="KAK2597830.1"/>
    <property type="molecule type" value="Genomic_DNA"/>
</dbReference>
<evidence type="ECO:0000313" key="1">
    <source>
        <dbReference type="EMBL" id="KAK2597830.1"/>
    </source>
</evidence>
<comment type="caution">
    <text evidence="1">The sequence shown here is derived from an EMBL/GenBank/DDBJ whole genome shotgun (WGS) entry which is preliminary data.</text>
</comment>
<keyword evidence="2" id="KW-1185">Reference proteome</keyword>
<evidence type="ECO:0000313" key="2">
    <source>
        <dbReference type="Proteomes" id="UP001265746"/>
    </source>
</evidence>
<gene>
    <name evidence="1" type="ORF">N8I77_012591</name>
</gene>
<name>A0AAD9S2W8_PHOAM</name>
<sequence>MLHDGASPNRACHWSEHTGFEFPLRLVTARRHHERTDECFFALLEAGANIQSQYTDEDDLCSLRDQLLLFAFRPNATLRVLEAALDMGVADSAHARERLVQLATQEDWYHGRNPNGINNWTPQDQHLQRQRQRIVLRRVPLSEEQTARFWRDLT</sequence>
<dbReference type="AlphaFoldDB" id="A0AAD9S2W8"/>
<reference evidence="1" key="1">
    <citation type="submission" date="2023-06" db="EMBL/GenBank/DDBJ databases">
        <authorList>
            <person name="Noh H."/>
        </authorList>
    </citation>
    <scope>NUCLEOTIDE SEQUENCE</scope>
    <source>
        <strain evidence="1">DUCC20226</strain>
    </source>
</reference>
<proteinExistence type="predicted"/>
<organism evidence="1 2">
    <name type="scientific">Phomopsis amygdali</name>
    <name type="common">Fusicoccum amygdali</name>
    <dbReference type="NCBI Taxonomy" id="1214568"/>
    <lineage>
        <taxon>Eukaryota</taxon>
        <taxon>Fungi</taxon>
        <taxon>Dikarya</taxon>
        <taxon>Ascomycota</taxon>
        <taxon>Pezizomycotina</taxon>
        <taxon>Sordariomycetes</taxon>
        <taxon>Sordariomycetidae</taxon>
        <taxon>Diaporthales</taxon>
        <taxon>Diaporthaceae</taxon>
        <taxon>Diaporthe</taxon>
    </lineage>
</organism>
<accession>A0AAD9S2W8</accession>
<dbReference type="Proteomes" id="UP001265746">
    <property type="component" value="Unassembled WGS sequence"/>
</dbReference>
<protein>
    <submittedName>
        <fullName evidence="1">Uncharacterized protein</fullName>
    </submittedName>
</protein>